<feature type="transmembrane region" description="Helical" evidence="1">
    <location>
        <begin position="336"/>
        <end position="355"/>
    </location>
</feature>
<feature type="transmembrane region" description="Helical" evidence="1">
    <location>
        <begin position="140"/>
        <end position="167"/>
    </location>
</feature>
<dbReference type="Proteomes" id="UP000319848">
    <property type="component" value="Unassembled WGS sequence"/>
</dbReference>
<accession>A0A562LXB5</accession>
<reference evidence="2 3" key="1">
    <citation type="journal article" date="2015" name="Stand. Genomic Sci.">
        <title>Genomic Encyclopedia of Bacterial and Archaeal Type Strains, Phase III: the genomes of soil and plant-associated and newly described type strains.</title>
        <authorList>
            <person name="Whitman W.B."/>
            <person name="Woyke T."/>
            <person name="Klenk H.P."/>
            <person name="Zhou Y."/>
            <person name="Lilburn T.G."/>
            <person name="Beck B.J."/>
            <person name="De Vos P."/>
            <person name="Vandamme P."/>
            <person name="Eisen J.A."/>
            <person name="Garrity G."/>
            <person name="Hugenholtz P."/>
            <person name="Kyrpides N.C."/>
        </authorList>
    </citation>
    <scope>NUCLEOTIDE SEQUENCE [LARGE SCALE GENOMIC DNA]</scope>
    <source>
        <strain evidence="2 3">CGMCC 1.7270</strain>
    </source>
</reference>
<dbReference type="EMBL" id="VLKQ01000007">
    <property type="protein sequence ID" value="TWI12158.1"/>
    <property type="molecule type" value="Genomic_DNA"/>
</dbReference>
<evidence type="ECO:0008006" key="4">
    <source>
        <dbReference type="Google" id="ProtNLM"/>
    </source>
</evidence>
<feature type="transmembrane region" description="Helical" evidence="1">
    <location>
        <begin position="74"/>
        <end position="97"/>
    </location>
</feature>
<evidence type="ECO:0000256" key="1">
    <source>
        <dbReference type="SAM" id="Phobius"/>
    </source>
</evidence>
<keyword evidence="3" id="KW-1185">Reference proteome</keyword>
<protein>
    <recommendedName>
        <fullName evidence="4">Dolichyl-phosphate-mannose-protein mannosyltransferase</fullName>
    </recommendedName>
</protein>
<keyword evidence="1" id="KW-1133">Transmembrane helix</keyword>
<feature type="transmembrane region" description="Helical" evidence="1">
    <location>
        <begin position="12"/>
        <end position="32"/>
    </location>
</feature>
<proteinExistence type="predicted"/>
<feature type="transmembrane region" description="Helical" evidence="1">
    <location>
        <begin position="198"/>
        <end position="216"/>
    </location>
</feature>
<name>A0A562LXB5_9FLAO</name>
<comment type="caution">
    <text evidence="2">The sequence shown here is derived from an EMBL/GenBank/DDBJ whole genome shotgun (WGS) entry which is preliminary data.</text>
</comment>
<gene>
    <name evidence="2" type="ORF">IP98_01732</name>
</gene>
<feature type="transmembrane region" description="Helical" evidence="1">
    <location>
        <begin position="174"/>
        <end position="192"/>
    </location>
</feature>
<organism evidence="2 3">
    <name type="scientific">Flavobacterium cauense R2A-7</name>
    <dbReference type="NCBI Taxonomy" id="1341154"/>
    <lineage>
        <taxon>Bacteria</taxon>
        <taxon>Pseudomonadati</taxon>
        <taxon>Bacteroidota</taxon>
        <taxon>Flavobacteriia</taxon>
        <taxon>Flavobacteriales</taxon>
        <taxon>Flavobacteriaceae</taxon>
        <taxon>Flavobacterium</taxon>
    </lineage>
</organism>
<feature type="transmembrane region" description="Helical" evidence="1">
    <location>
        <begin position="273"/>
        <end position="297"/>
    </location>
</feature>
<keyword evidence="1" id="KW-0472">Membrane</keyword>
<sequence>MPSEIKNSNSKLIAILAGYHLLFTFFTYNFYIKNGGDAAFYWLQLKTSAAKEWFDFFTYGSDFMLFLNYPFVRIFHWNIVFGFLLYSSIGFFGILQFYRLLRFHIGDRLRFFGWDFLPLILFLPNLHFWTAMLGKEALCFLFIATILLAVSKAKYFSISTIISALFLSVIRPHIALMLLFSFFLCFLLFGKWRWKTKLIASAIAIAVFSGLFYMFLQLSKIKRFDFNRLQRFNEFSLLSFKNSDTYVPIIEYSYPYKLFTFYFRPLLNEIPSFYGLALGLENGLILTLHLVALVLFLRHYREVVFPLVFKGILLFAVISGLLIVQRYSGFGIFARTKIMIQPFFMVVLLWIIAQITHKTTVQSK</sequence>
<evidence type="ECO:0000313" key="2">
    <source>
        <dbReference type="EMBL" id="TWI12158.1"/>
    </source>
</evidence>
<feature type="transmembrane region" description="Helical" evidence="1">
    <location>
        <begin position="109"/>
        <end position="128"/>
    </location>
</feature>
<keyword evidence="1" id="KW-0812">Transmembrane</keyword>
<feature type="transmembrane region" description="Helical" evidence="1">
    <location>
        <begin position="303"/>
        <end position="324"/>
    </location>
</feature>
<dbReference type="AlphaFoldDB" id="A0A562LXB5"/>
<evidence type="ECO:0000313" key="3">
    <source>
        <dbReference type="Proteomes" id="UP000319848"/>
    </source>
</evidence>